<dbReference type="EMBL" id="WFLI01000003">
    <property type="protein sequence ID" value="KAB8066338.1"/>
    <property type="molecule type" value="Genomic_DNA"/>
</dbReference>
<reference evidence="1 2" key="1">
    <citation type="submission" date="2019-10" db="EMBL/GenBank/DDBJ databases">
        <title>Three novel species isolated from a subtropical stream in China.</title>
        <authorList>
            <person name="Lu H."/>
        </authorList>
    </citation>
    <scope>NUCLEOTIDE SEQUENCE [LARGE SCALE GENOMIC DNA]</scope>
    <source>
        <strain evidence="1 2">FT13W</strain>
    </source>
</reference>
<evidence type="ECO:0000313" key="1">
    <source>
        <dbReference type="EMBL" id="KAB8066338.1"/>
    </source>
</evidence>
<dbReference type="AlphaFoldDB" id="A0A6I1IG75"/>
<protein>
    <submittedName>
        <fullName evidence="1">Uncharacterized protein</fullName>
    </submittedName>
</protein>
<dbReference type="Proteomes" id="UP000468717">
    <property type="component" value="Unassembled WGS sequence"/>
</dbReference>
<keyword evidence="2" id="KW-1185">Reference proteome</keyword>
<comment type="caution">
    <text evidence="1">The sequence shown here is derived from an EMBL/GenBank/DDBJ whole genome shotgun (WGS) entry which is preliminary data.</text>
</comment>
<dbReference type="RefSeq" id="WP_152281435.1">
    <property type="nucleotide sequence ID" value="NZ_WFLI01000003.1"/>
</dbReference>
<proteinExistence type="predicted"/>
<organism evidence="1 2">
    <name type="scientific">Janthinobacterium violaceinigrum</name>
    <dbReference type="NCBI Taxonomy" id="2654252"/>
    <lineage>
        <taxon>Bacteria</taxon>
        <taxon>Pseudomonadati</taxon>
        <taxon>Pseudomonadota</taxon>
        <taxon>Betaproteobacteria</taxon>
        <taxon>Burkholderiales</taxon>
        <taxon>Oxalobacteraceae</taxon>
        <taxon>Janthinobacterium</taxon>
    </lineage>
</organism>
<gene>
    <name evidence="1" type="ORF">GCN75_03870</name>
</gene>
<evidence type="ECO:0000313" key="2">
    <source>
        <dbReference type="Proteomes" id="UP000468717"/>
    </source>
</evidence>
<sequence length="232" mass="25036">MLKKLLPLMLCCALDSSAEELIQVGSPTGYIELAQVVESSSLVARVTVVSATVVPHEDAMDGKLCGIVYRAKVVQALKGSQNGDVQFFLPVETSPLQAGLKYLVFLEHRSERQARDLFASLNVALPYAESTRLKCKFPAGYYVSLHAAPLAFDADAGRQFGGEWLSLGRGGVPSGLVLCEVPVTNSANVESRHHRQKKSGGAVVSWMEMARLIKRADSVLSFLNRGLDACGK</sequence>
<name>A0A6I1IG75_9BURK</name>
<accession>A0A6I1IG75</accession>